<organism evidence="1 2">
    <name type="scientific">Aureobasidium subglaciale (strain EXF-2481)</name>
    <name type="common">Aureobasidium pullulans var. subglaciale</name>
    <dbReference type="NCBI Taxonomy" id="1043005"/>
    <lineage>
        <taxon>Eukaryota</taxon>
        <taxon>Fungi</taxon>
        <taxon>Dikarya</taxon>
        <taxon>Ascomycota</taxon>
        <taxon>Pezizomycotina</taxon>
        <taxon>Dothideomycetes</taxon>
        <taxon>Dothideomycetidae</taxon>
        <taxon>Dothideales</taxon>
        <taxon>Saccotheciaceae</taxon>
        <taxon>Aureobasidium</taxon>
    </lineage>
</organism>
<accession>A0A074Y0J0</accession>
<reference evidence="1 2" key="1">
    <citation type="journal article" date="2014" name="BMC Genomics">
        <title>Genome sequencing of four Aureobasidium pullulans varieties: biotechnological potential, stress tolerance, and description of new species.</title>
        <authorList>
            <person name="Gostin Ar C."/>
            <person name="Ohm R.A."/>
            <person name="Kogej T."/>
            <person name="Sonjak S."/>
            <person name="Turk M."/>
            <person name="Zajc J."/>
            <person name="Zalar P."/>
            <person name="Grube M."/>
            <person name="Sun H."/>
            <person name="Han J."/>
            <person name="Sharma A."/>
            <person name="Chiniquy J."/>
            <person name="Ngan C.Y."/>
            <person name="Lipzen A."/>
            <person name="Barry K."/>
            <person name="Grigoriev I.V."/>
            <person name="Gunde-Cimerman N."/>
        </authorList>
    </citation>
    <scope>NUCLEOTIDE SEQUENCE [LARGE SCALE GENOMIC DNA]</scope>
    <source>
        <strain evidence="1 2">EXF-2481</strain>
    </source>
</reference>
<dbReference type="InParanoid" id="A0A074Y0J0"/>
<dbReference type="GeneID" id="25364823"/>
<protein>
    <submittedName>
        <fullName evidence="1">Uncharacterized protein</fullName>
    </submittedName>
</protein>
<gene>
    <name evidence="1" type="ORF">AUEXF2481DRAFT_33263</name>
</gene>
<dbReference type="Proteomes" id="UP000030641">
    <property type="component" value="Unassembled WGS sequence"/>
</dbReference>
<dbReference type="OrthoDB" id="3912079at2759"/>
<dbReference type="HOGENOM" id="CLU_419170_0_0_1"/>
<evidence type="ECO:0000313" key="2">
    <source>
        <dbReference type="Proteomes" id="UP000030641"/>
    </source>
</evidence>
<proteinExistence type="predicted"/>
<evidence type="ECO:0000313" key="1">
    <source>
        <dbReference type="EMBL" id="KEQ91313.1"/>
    </source>
</evidence>
<sequence>MGRGKPTFAEAIKQRLERPLDSRTIVRSFDDVQIAWSRSQGGSSPLPPFPFHIYLIRGATSLNVTGVLTDKLLCYISGWQQLCDPCWHLEVFTTVQDNVFACIEHYEQEQTSRRLDCEKPYMSDKTCFLVVDSDEWEDEGLLCVEYTNDAHLPYGVKAERYKSWDSLATRLREQWSYQGMTTIEELLDERNLARGWSIDLNLYPDSGPEKSVNGMSLIDDEQASTALHPSALNVADLVTVLSADVDGVVEEPRQDSRGNYTALKHASSEPPLFVFCLFVLGRDISSSERLSVFARLNSGLMAGVSWSLHLYSNATMSSASSIFARDMASRNSSAGTTKHPSSYAGTPQQNYKHVYMYLAATDSPSFVLSVPISDHVTSLPSDVSSTAGESDSIDLITFNPGSWDLAADMLHTYLVVCSEAQPIARSPSPPLPRISLHISVNSEYSSDSESPSPMGLTITSHASEPITLNVRDTIFDTSSWHSYLLILDATSSREISRNDAAKKPSSHLQVWTLGPKLLDYGFSQHVEETDEVSSPHLVTLHSGVPLQLPVLRPLPTDFLAELRPEEDEDDKVFLEEHEAGGEACFNPSDRAGVKSLYGRYQSWEVGKRYRVSLRQGTSIPRWTWGTGDELKGPYRLPALDIEVEEGGNKEFVLI</sequence>
<keyword evidence="2" id="KW-1185">Reference proteome</keyword>
<dbReference type="AlphaFoldDB" id="A0A074Y0J0"/>
<dbReference type="RefSeq" id="XP_013339743.1">
    <property type="nucleotide sequence ID" value="XM_013484289.1"/>
</dbReference>
<dbReference type="EMBL" id="KL584780">
    <property type="protein sequence ID" value="KEQ91313.1"/>
    <property type="molecule type" value="Genomic_DNA"/>
</dbReference>
<name>A0A074Y0J0_AURSE</name>